<dbReference type="PANTHER" id="PTHR44216:SF3">
    <property type="entry name" value="PROTEIN O-MANNOSYL-TRANSFERASE TMTC2"/>
    <property type="match status" value="1"/>
</dbReference>
<evidence type="ECO:0000256" key="1">
    <source>
        <dbReference type="PROSITE-ProRule" id="PRU00339"/>
    </source>
</evidence>
<dbReference type="SUPFAM" id="SSF48452">
    <property type="entry name" value="TPR-like"/>
    <property type="match status" value="1"/>
</dbReference>
<proteinExistence type="predicted"/>
<dbReference type="PATRIC" id="fig|65700.7.peg.6183"/>
<dbReference type="AlphaFoldDB" id="A0A0M2K4D3"/>
<evidence type="ECO:0000313" key="2">
    <source>
        <dbReference type="EMBL" id="KKF34255.1"/>
    </source>
</evidence>
<dbReference type="InterPro" id="IPR019734">
    <property type="entry name" value="TPR_rpt"/>
</dbReference>
<evidence type="ECO:0000313" key="3">
    <source>
        <dbReference type="Proteomes" id="UP000033924"/>
    </source>
</evidence>
<dbReference type="NCBIfam" id="TIGR02521">
    <property type="entry name" value="type_IV_pilW"/>
    <property type="match status" value="1"/>
</dbReference>
<dbReference type="InterPro" id="IPR011990">
    <property type="entry name" value="TPR-like_helical_dom_sf"/>
</dbReference>
<gene>
    <name evidence="2" type="ORF">SY86_25040</name>
</gene>
<comment type="caution">
    <text evidence="2">The sequence shown here is derived from an EMBL/GenBank/DDBJ whole genome shotgun (WGS) entry which is preliminary data.</text>
</comment>
<feature type="repeat" description="TPR" evidence="1">
    <location>
        <begin position="26"/>
        <end position="59"/>
    </location>
</feature>
<dbReference type="PANTHER" id="PTHR44216">
    <property type="entry name" value="PROTEIN O-MANNOSYL-TRANSFERASE TMTC2"/>
    <property type="match status" value="1"/>
</dbReference>
<dbReference type="Pfam" id="PF13181">
    <property type="entry name" value="TPR_8"/>
    <property type="match status" value="1"/>
</dbReference>
<dbReference type="PROSITE" id="PS50005">
    <property type="entry name" value="TPR"/>
    <property type="match status" value="2"/>
</dbReference>
<dbReference type="GO" id="GO:0000030">
    <property type="term" value="F:mannosyltransferase activity"/>
    <property type="evidence" value="ECO:0007669"/>
    <property type="project" value="TreeGrafter"/>
</dbReference>
<name>A0A0M2K4D3_9GAMM</name>
<feature type="repeat" description="TPR" evidence="1">
    <location>
        <begin position="94"/>
        <end position="127"/>
    </location>
</feature>
<dbReference type="Proteomes" id="UP000033924">
    <property type="component" value="Unassembled WGS sequence"/>
</dbReference>
<keyword evidence="1" id="KW-0802">TPR repeat</keyword>
<dbReference type="EMBL" id="JXNU01000005">
    <property type="protein sequence ID" value="KKF34255.1"/>
    <property type="molecule type" value="Genomic_DNA"/>
</dbReference>
<keyword evidence="3" id="KW-1185">Reference proteome</keyword>
<reference evidence="2 3" key="1">
    <citation type="submission" date="2015-01" db="EMBL/GenBank/DDBJ databases">
        <title>Erwinia tracheiphila.</title>
        <authorList>
            <person name="Shapiro L.R."/>
        </authorList>
    </citation>
    <scope>NUCLEOTIDE SEQUENCE [LARGE SCALE GENOMIC DNA]</scope>
    <source>
        <strain evidence="2 3">BuffGH</strain>
    </source>
</reference>
<dbReference type="STRING" id="65700.SY86_25040"/>
<dbReference type="GO" id="GO:0035269">
    <property type="term" value="P:protein O-linked glycosylation via mannose"/>
    <property type="evidence" value="ECO:0007669"/>
    <property type="project" value="TreeGrafter"/>
</dbReference>
<protein>
    <submittedName>
        <fullName evidence="2">Pilus assembly protein PilW</fullName>
    </submittedName>
</protein>
<dbReference type="SMART" id="SM00028">
    <property type="entry name" value="TPR"/>
    <property type="match status" value="4"/>
</dbReference>
<accession>A0A0M2K4D3</accession>
<dbReference type="InterPro" id="IPR052384">
    <property type="entry name" value="TMTC_O-mannosyltransferase"/>
</dbReference>
<sequence length="245" mass="27815">MGKGFLAGLALLLSACSQSRQHHQLALTRLQLGLAYLDRSELESAGRNLGEAMRLSPDDYRTYLAMARYQERLGHEDTAQRYYQHALRLAGSNHDVINNYGAFLCRLGQYDAAQRQFSRAAELSANDSRADVLEVLENAGYCYLRAGNRQEAEVALIKATRNDPHKGQMLLAEAERRFENNERDSPLLLLKIYQHNFPASAESLWLEIRFAAQARHPEGVMQAGEQLARNFPQSIQYLHFLANEY</sequence>
<dbReference type="RefSeq" id="WP_016191571.1">
    <property type="nucleotide sequence ID" value="NZ_CP089932.1"/>
</dbReference>
<dbReference type="Pfam" id="PF13424">
    <property type="entry name" value="TPR_12"/>
    <property type="match status" value="1"/>
</dbReference>
<dbReference type="PROSITE" id="PS51257">
    <property type="entry name" value="PROKAR_LIPOPROTEIN"/>
    <property type="match status" value="1"/>
</dbReference>
<dbReference type="InterPro" id="IPR013360">
    <property type="entry name" value="Pilus_4_PilW"/>
</dbReference>
<dbReference type="Gene3D" id="1.25.40.10">
    <property type="entry name" value="Tetratricopeptide repeat domain"/>
    <property type="match status" value="1"/>
</dbReference>
<organism evidence="2 3">
    <name type="scientific">Erwinia tracheiphila</name>
    <dbReference type="NCBI Taxonomy" id="65700"/>
    <lineage>
        <taxon>Bacteria</taxon>
        <taxon>Pseudomonadati</taxon>
        <taxon>Pseudomonadota</taxon>
        <taxon>Gammaproteobacteria</taxon>
        <taxon>Enterobacterales</taxon>
        <taxon>Erwiniaceae</taxon>
        <taxon>Erwinia</taxon>
    </lineage>
</organism>